<dbReference type="AlphaFoldDB" id="A0A511YNZ1"/>
<dbReference type="EMBL" id="BJYJ01000015">
    <property type="protein sequence ID" value="GEN76915.1"/>
    <property type="molecule type" value="Genomic_DNA"/>
</dbReference>
<evidence type="ECO:0000313" key="1">
    <source>
        <dbReference type="EMBL" id="GEN76915.1"/>
    </source>
</evidence>
<evidence type="ECO:0008006" key="3">
    <source>
        <dbReference type="Google" id="ProtNLM"/>
    </source>
</evidence>
<evidence type="ECO:0000313" key="2">
    <source>
        <dbReference type="Proteomes" id="UP000321863"/>
    </source>
</evidence>
<accession>A0A511YNZ1</accession>
<name>A0A511YNZ1_9FLAO</name>
<comment type="caution">
    <text evidence="1">The sequence shown here is derived from an EMBL/GenBank/DDBJ whole genome shotgun (WGS) entry which is preliminary data.</text>
</comment>
<protein>
    <recommendedName>
        <fullName evidence="3">Apea-like HEPN domain-containing protein</fullName>
    </recommendedName>
</protein>
<reference evidence="1 2" key="1">
    <citation type="submission" date="2019-07" db="EMBL/GenBank/DDBJ databases">
        <title>Whole genome shotgun sequence of Chryseobacterium hagamense NBRC 105253.</title>
        <authorList>
            <person name="Hosoyama A."/>
            <person name="Uohara A."/>
            <person name="Ohji S."/>
            <person name="Ichikawa N."/>
        </authorList>
    </citation>
    <scope>NUCLEOTIDE SEQUENCE [LARGE SCALE GENOMIC DNA]</scope>
    <source>
        <strain evidence="1 2">NBRC 105253</strain>
    </source>
</reference>
<gene>
    <name evidence="1" type="ORF">CHA01nite_26550</name>
</gene>
<keyword evidence="2" id="KW-1185">Reference proteome</keyword>
<proteinExistence type="predicted"/>
<dbReference type="OrthoDB" id="6626310at2"/>
<organism evidence="1 2">
    <name type="scientific">Chryseobacterium hagamense</name>
    <dbReference type="NCBI Taxonomy" id="395935"/>
    <lineage>
        <taxon>Bacteria</taxon>
        <taxon>Pseudomonadati</taxon>
        <taxon>Bacteroidota</taxon>
        <taxon>Flavobacteriia</taxon>
        <taxon>Flavobacteriales</taxon>
        <taxon>Weeksellaceae</taxon>
        <taxon>Chryseobacterium group</taxon>
        <taxon>Chryseobacterium</taxon>
    </lineage>
</organism>
<sequence>MWVPKNSTWHNDSTKLERFFIEKIIQRCDYDETISKKHRTINGFTQLQELIRLAELSKKRIRTLRTLIVLLKEAKSKYIKQNIVNDIIIIKYFADLKDYILNFNEDDSFKNDSLDKIDNFIHNLKKFSIQLEKYYFKYIVQELKEVDFKEKVKIERITDLISKLVDIIIPYLLHKGYSISTLNEVLRSWIQSREYISLEKFLDFFSHSEHFYELIVFIGNNTVDNEDIKNIIYSKGFGNIRKAIDFTYDFEKPKSSGHRDEVICYETRTIDPVSLIRNQYDDLLKSTVISKDRKSLNIFTNFFKNSYWRKTGSSHKFFKNIIISGDPISVTSRRGTVFLSLIDNKSILFNENSSLDFIKNDQLKKALYYYNLALGSKSIENSLSLLWTSIESILPYRSYKADIENVRDIFGKIFSYGSFTRDIQYLIKRIFTVNTVNQGCFNTIGVNSLPKYNRGTDMYTWIEWLKNDSQNKFKQFNDISSLLANEYLYTMKPILEGKLESILERINSSKESIEFQLQRIYLHRNQIVHSGDYINEYTNLWIHLEWYIGKFLYYIIFKTEINSEYSDIEELFRNLESDFEYCYSYLEKNPNKLCRDSDRIFKLLLEIDWQ</sequence>
<dbReference type="RefSeq" id="WP_146942178.1">
    <property type="nucleotide sequence ID" value="NZ_BJYJ01000015.1"/>
</dbReference>
<dbReference type="Proteomes" id="UP000321863">
    <property type="component" value="Unassembled WGS sequence"/>
</dbReference>